<evidence type="ECO:0000313" key="1">
    <source>
        <dbReference type="Proteomes" id="UP000887580"/>
    </source>
</evidence>
<evidence type="ECO:0000313" key="2">
    <source>
        <dbReference type="WBParaSite" id="PS1159_v2.g15805.t2"/>
    </source>
</evidence>
<protein>
    <submittedName>
        <fullName evidence="2">Uncharacterized protein</fullName>
    </submittedName>
</protein>
<name>A0AC35FBG6_9BILA</name>
<proteinExistence type="predicted"/>
<sequence length="489" mass="56433">MRREKFNVNNAFETTAIDSGTIWTTEDIPIEDRRHRRRSSSPHYRSEENNYFSTNPAGRLNAERNRGGFDTTSANFGIPRPTYDQERQRTEMQQNEFDNYAERISDEFRFLDDRPGFATKLGRFYPTQHFSFHYRKPVFTALAIIQIFLAVCLFIFAIIRFRRAFNNPQGDLLLDFLKAEDFATTNREGTSIITTKVGSAAIIPCIMQFFAGISGLFVLYKKPPQFAIVLNMIFASFALILWFEPIILIAFELNLKNVQLQDQHRDTTYQLLIVGTILMTFLLLFINTLSIIHAASQLPKPDETRSSLFDLHINMITIVLAVVTIGFSAYATSKSMTNVALWPRIEVRNQVALYGLGLRELLISAYVFFVSIYASYIGIIKNKLLRFGSLILHIICLLVIFRHLLNGDRILAVFHNIDKTFRADLKSPFTPEIILLMYIFIILMTIAILLQLIPTTLNVFRNRTYDYYQSTYSVPRPLFNKPKIQRSAL</sequence>
<accession>A0AC35FBG6</accession>
<reference evidence="2" key="1">
    <citation type="submission" date="2022-11" db="UniProtKB">
        <authorList>
            <consortium name="WormBaseParasite"/>
        </authorList>
    </citation>
    <scope>IDENTIFICATION</scope>
</reference>
<organism evidence="1 2">
    <name type="scientific">Panagrolaimus sp. PS1159</name>
    <dbReference type="NCBI Taxonomy" id="55785"/>
    <lineage>
        <taxon>Eukaryota</taxon>
        <taxon>Metazoa</taxon>
        <taxon>Ecdysozoa</taxon>
        <taxon>Nematoda</taxon>
        <taxon>Chromadorea</taxon>
        <taxon>Rhabditida</taxon>
        <taxon>Tylenchina</taxon>
        <taxon>Panagrolaimomorpha</taxon>
        <taxon>Panagrolaimoidea</taxon>
        <taxon>Panagrolaimidae</taxon>
        <taxon>Panagrolaimus</taxon>
    </lineage>
</organism>
<dbReference type="Proteomes" id="UP000887580">
    <property type="component" value="Unplaced"/>
</dbReference>
<dbReference type="WBParaSite" id="PS1159_v2.g15805.t2">
    <property type="protein sequence ID" value="PS1159_v2.g15805.t2"/>
    <property type="gene ID" value="PS1159_v2.g15805"/>
</dbReference>